<accession>K3X477</accession>
<evidence type="ECO:0000256" key="3">
    <source>
        <dbReference type="ARBA" id="ARBA00012485"/>
    </source>
</evidence>
<dbReference type="EC" id="2.3.2.26" evidence="3"/>
<dbReference type="GO" id="GO:0016567">
    <property type="term" value="P:protein ubiquitination"/>
    <property type="evidence" value="ECO:0007669"/>
    <property type="project" value="TreeGrafter"/>
</dbReference>
<keyword evidence="8" id="KW-0732">Signal</keyword>
<dbReference type="GO" id="GO:0061630">
    <property type="term" value="F:ubiquitin protein ligase activity"/>
    <property type="evidence" value="ECO:0007669"/>
    <property type="project" value="UniProtKB-EC"/>
</dbReference>
<evidence type="ECO:0000313" key="11">
    <source>
        <dbReference type="Proteomes" id="UP000019132"/>
    </source>
</evidence>
<dbReference type="InParanoid" id="K3X477"/>
<name>K3X477_GLOUD</name>
<organism evidence="10 11">
    <name type="scientific">Globisporangium ultimum (strain ATCC 200006 / CBS 805.95 / DAOM BR144)</name>
    <name type="common">Pythium ultimum</name>
    <dbReference type="NCBI Taxonomy" id="431595"/>
    <lineage>
        <taxon>Eukaryota</taxon>
        <taxon>Sar</taxon>
        <taxon>Stramenopiles</taxon>
        <taxon>Oomycota</taxon>
        <taxon>Peronosporomycetes</taxon>
        <taxon>Pythiales</taxon>
        <taxon>Pythiaceae</taxon>
        <taxon>Globisporangium</taxon>
    </lineage>
</organism>
<sequence length="528" mass="59413">MASDGVLVGVLAAAVLALLLLTCYCGRASNMPIVEAQLRVPLLPATSTHRVQLAVRNDNSLGVQRDKRARSRKEWTRKVDAHGQLFWYRQRSAKDASQLTEPTSNAFPQQQNSSDSIQVPQPKPLSSEHVLIMLNVETACTLPVLTGSWLADPSEFPLPYADDNASVPSRDMLGMSTQDFPTKFAHFVTTTTGLLVPGHQELLSLTIRRDHLIADSVEAVSSIPKAHLRTGMRVRFAGERGVDAGGLYREWFMLLNEVLSDPQTGRVVGRALMDGHTLGFHLALPLLKLILGLPVSFNDLEYFDTEAYKSMLWILASEDVESLGLTFSLMEQRGSELVEVNLIEDGCNIAVIQANKELYLERRFRYLLFESVSSQLYAFLKGVYDVIPQELLLLFDPEEFDYLLCGSDEIDVDDWQRNAQWSDNLRDHDVLRWFWEIVREMPNEYRRRLLHFATGSSRVPIAGFSALTSLDGRLYPFTLKGVSVEENEYIWGHACFNQLDLPLFATRAKLSEALYATLNTDPHGFTAE</sequence>
<keyword evidence="5 6" id="KW-0833">Ubl conjugation pathway</keyword>
<feature type="chain" id="PRO_5003872818" description="HECT-type E3 ubiquitin transferase" evidence="8">
    <location>
        <begin position="29"/>
        <end position="528"/>
    </location>
</feature>
<feature type="domain" description="HECT" evidence="9">
    <location>
        <begin position="224"/>
        <end position="528"/>
    </location>
</feature>
<feature type="region of interest" description="Disordered" evidence="7">
    <location>
        <begin position="98"/>
        <end position="122"/>
    </location>
</feature>
<comment type="pathway">
    <text evidence="2">Protein modification; protein ubiquitination.</text>
</comment>
<comment type="catalytic activity">
    <reaction evidence="1">
        <text>S-ubiquitinyl-[E2 ubiquitin-conjugating enzyme]-L-cysteine + [acceptor protein]-L-lysine = [E2 ubiquitin-conjugating enzyme]-L-cysteine + N(6)-ubiquitinyl-[acceptor protein]-L-lysine.</text>
        <dbReference type="EC" id="2.3.2.26"/>
    </reaction>
</comment>
<feature type="compositionally biased region" description="Polar residues" evidence="7">
    <location>
        <begin position="98"/>
        <end position="119"/>
    </location>
</feature>
<evidence type="ECO:0000256" key="1">
    <source>
        <dbReference type="ARBA" id="ARBA00000885"/>
    </source>
</evidence>
<dbReference type="Gene3D" id="3.90.1750.10">
    <property type="entry name" value="Hect, E3 ligase catalytic domains"/>
    <property type="match status" value="2"/>
</dbReference>
<dbReference type="AlphaFoldDB" id="K3X477"/>
<dbReference type="FunFam" id="3.30.2410.10:FF:000009">
    <property type="entry name" value="Probable E3 ubiquitin-protein ligase HECTD2"/>
    <property type="match status" value="1"/>
</dbReference>
<reference evidence="10" key="3">
    <citation type="submission" date="2015-02" db="UniProtKB">
        <authorList>
            <consortium name="EnsemblProtists"/>
        </authorList>
    </citation>
    <scope>IDENTIFICATION</scope>
    <source>
        <strain evidence="10">DAOM BR144</strain>
    </source>
</reference>
<dbReference type="Gene3D" id="3.30.2410.10">
    <property type="entry name" value="Hect, E3 ligase catalytic domain"/>
    <property type="match status" value="1"/>
</dbReference>
<dbReference type="SUPFAM" id="SSF56204">
    <property type="entry name" value="Hect, E3 ligase catalytic domain"/>
    <property type="match status" value="1"/>
</dbReference>
<protein>
    <recommendedName>
        <fullName evidence="3">HECT-type E3 ubiquitin transferase</fullName>
        <ecNumber evidence="3">2.3.2.26</ecNumber>
    </recommendedName>
</protein>
<evidence type="ECO:0000256" key="5">
    <source>
        <dbReference type="ARBA" id="ARBA00022786"/>
    </source>
</evidence>
<evidence type="ECO:0000256" key="4">
    <source>
        <dbReference type="ARBA" id="ARBA00022679"/>
    </source>
</evidence>
<evidence type="ECO:0000259" key="9">
    <source>
        <dbReference type="PROSITE" id="PS50237"/>
    </source>
</evidence>
<dbReference type="PANTHER" id="PTHR11254">
    <property type="entry name" value="HECT DOMAIN UBIQUITIN-PROTEIN LIGASE"/>
    <property type="match status" value="1"/>
</dbReference>
<feature type="active site" description="Glycyl thioester intermediate" evidence="6">
    <location>
        <position position="495"/>
    </location>
</feature>
<keyword evidence="11" id="KW-1185">Reference proteome</keyword>
<dbReference type="GO" id="GO:0006511">
    <property type="term" value="P:ubiquitin-dependent protein catabolic process"/>
    <property type="evidence" value="ECO:0007669"/>
    <property type="project" value="TreeGrafter"/>
</dbReference>
<keyword evidence="4" id="KW-0808">Transferase</keyword>
<dbReference type="Gene3D" id="3.30.2160.10">
    <property type="entry name" value="Hect, E3 ligase catalytic domain"/>
    <property type="match status" value="1"/>
</dbReference>
<dbReference type="InterPro" id="IPR000569">
    <property type="entry name" value="HECT_dom"/>
</dbReference>
<dbReference type="Pfam" id="PF00632">
    <property type="entry name" value="HECT"/>
    <property type="match status" value="1"/>
</dbReference>
<dbReference type="InterPro" id="IPR035983">
    <property type="entry name" value="Hect_E3_ubiquitin_ligase"/>
</dbReference>
<dbReference type="PANTHER" id="PTHR11254:SF440">
    <property type="entry name" value="E3 UBIQUITIN-PROTEIN LIGASE NEDD-4"/>
    <property type="match status" value="1"/>
</dbReference>
<evidence type="ECO:0000256" key="6">
    <source>
        <dbReference type="PROSITE-ProRule" id="PRU00104"/>
    </source>
</evidence>
<dbReference type="EnsemblProtists" id="PYU1_T012026">
    <property type="protein sequence ID" value="PYU1_T012026"/>
    <property type="gene ID" value="PYU1_G012000"/>
</dbReference>
<proteinExistence type="predicted"/>
<reference evidence="11" key="2">
    <citation type="submission" date="2010-04" db="EMBL/GenBank/DDBJ databases">
        <authorList>
            <person name="Buell R."/>
            <person name="Hamilton J."/>
            <person name="Hostetler J."/>
        </authorList>
    </citation>
    <scope>NUCLEOTIDE SEQUENCE [LARGE SCALE GENOMIC DNA]</scope>
    <source>
        <strain evidence="11">DAOM:BR144</strain>
    </source>
</reference>
<reference evidence="11" key="1">
    <citation type="journal article" date="2010" name="Genome Biol.">
        <title>Genome sequence of the necrotrophic plant pathogen Pythium ultimum reveals original pathogenicity mechanisms and effector repertoire.</title>
        <authorList>
            <person name="Levesque C.A."/>
            <person name="Brouwer H."/>
            <person name="Cano L."/>
            <person name="Hamilton J.P."/>
            <person name="Holt C."/>
            <person name="Huitema E."/>
            <person name="Raffaele S."/>
            <person name="Robideau G.P."/>
            <person name="Thines M."/>
            <person name="Win J."/>
            <person name="Zerillo M.M."/>
            <person name="Beakes G.W."/>
            <person name="Boore J.L."/>
            <person name="Busam D."/>
            <person name="Dumas B."/>
            <person name="Ferriera S."/>
            <person name="Fuerstenberg S.I."/>
            <person name="Gachon C.M."/>
            <person name="Gaulin E."/>
            <person name="Govers F."/>
            <person name="Grenville-Briggs L."/>
            <person name="Horner N."/>
            <person name="Hostetler J."/>
            <person name="Jiang R.H."/>
            <person name="Johnson J."/>
            <person name="Krajaejun T."/>
            <person name="Lin H."/>
            <person name="Meijer H.J."/>
            <person name="Moore B."/>
            <person name="Morris P."/>
            <person name="Phuntmart V."/>
            <person name="Puiu D."/>
            <person name="Shetty J."/>
            <person name="Stajich J.E."/>
            <person name="Tripathy S."/>
            <person name="Wawra S."/>
            <person name="van West P."/>
            <person name="Whitty B.R."/>
            <person name="Coutinho P.M."/>
            <person name="Henrissat B."/>
            <person name="Martin F."/>
            <person name="Thomas P.D."/>
            <person name="Tyler B.M."/>
            <person name="De Vries R.P."/>
            <person name="Kamoun S."/>
            <person name="Yandell M."/>
            <person name="Tisserat N."/>
            <person name="Buell C.R."/>
        </authorList>
    </citation>
    <scope>NUCLEOTIDE SEQUENCE</scope>
    <source>
        <strain evidence="11">DAOM:BR144</strain>
    </source>
</reference>
<evidence type="ECO:0000256" key="7">
    <source>
        <dbReference type="SAM" id="MobiDB-lite"/>
    </source>
</evidence>
<dbReference type="VEuPathDB" id="FungiDB:PYU1_G012000"/>
<dbReference type="InterPro" id="IPR050409">
    <property type="entry name" value="E3_ubiq-protein_ligase"/>
</dbReference>
<dbReference type="HOGENOM" id="CLU_002173_10_0_1"/>
<dbReference type="EMBL" id="GL376621">
    <property type="status" value="NOT_ANNOTATED_CDS"/>
    <property type="molecule type" value="Genomic_DNA"/>
</dbReference>
<evidence type="ECO:0000313" key="10">
    <source>
        <dbReference type="EnsemblProtists" id="PYU1_T012026"/>
    </source>
</evidence>
<dbReference type="STRING" id="431595.K3X477"/>
<dbReference type="eggNOG" id="KOG0939">
    <property type="taxonomic scope" value="Eukaryota"/>
</dbReference>
<dbReference type="Proteomes" id="UP000019132">
    <property type="component" value="Unassembled WGS sequence"/>
</dbReference>
<dbReference type="SMART" id="SM00119">
    <property type="entry name" value="HECTc"/>
    <property type="match status" value="1"/>
</dbReference>
<dbReference type="GO" id="GO:0005737">
    <property type="term" value="C:cytoplasm"/>
    <property type="evidence" value="ECO:0007669"/>
    <property type="project" value="TreeGrafter"/>
</dbReference>
<evidence type="ECO:0000256" key="8">
    <source>
        <dbReference type="SAM" id="SignalP"/>
    </source>
</evidence>
<evidence type="ECO:0000256" key="2">
    <source>
        <dbReference type="ARBA" id="ARBA00004906"/>
    </source>
</evidence>
<feature type="signal peptide" evidence="8">
    <location>
        <begin position="1"/>
        <end position="28"/>
    </location>
</feature>
<dbReference type="PROSITE" id="PS50237">
    <property type="entry name" value="HECT"/>
    <property type="match status" value="1"/>
</dbReference>